<reference evidence="10" key="1">
    <citation type="submission" date="2019-04" db="EMBL/GenBank/DDBJ databases">
        <title>Friends and foes A comparative genomics studyof 23 Aspergillus species from section Flavi.</title>
        <authorList>
            <consortium name="DOE Joint Genome Institute"/>
            <person name="Kjaerbolling I."/>
            <person name="Vesth T."/>
            <person name="Frisvad J.C."/>
            <person name="Nybo J.L."/>
            <person name="Theobald S."/>
            <person name="Kildgaard S."/>
            <person name="Isbrandt T."/>
            <person name="Kuo A."/>
            <person name="Sato A."/>
            <person name="Lyhne E.K."/>
            <person name="Kogle M.E."/>
            <person name="Wiebenga A."/>
            <person name="Kun R.S."/>
            <person name="Lubbers R.J."/>
            <person name="Makela M.R."/>
            <person name="Barry K."/>
            <person name="Chovatia M."/>
            <person name="Clum A."/>
            <person name="Daum C."/>
            <person name="Haridas S."/>
            <person name="He G."/>
            <person name="LaButti K."/>
            <person name="Lipzen A."/>
            <person name="Mondo S."/>
            <person name="Riley R."/>
            <person name="Salamov A."/>
            <person name="Simmons B.A."/>
            <person name="Magnuson J.K."/>
            <person name="Henrissat B."/>
            <person name="Mortensen U.H."/>
            <person name="Larsen T.O."/>
            <person name="Devries R.P."/>
            <person name="Grigoriev I.V."/>
            <person name="Machida M."/>
            <person name="Baker S.E."/>
            <person name="Andersen M.R."/>
        </authorList>
    </citation>
    <scope>NUCLEOTIDE SEQUENCE [LARGE SCALE GENOMIC DNA]</scope>
    <source>
        <strain evidence="10">CBS 553.77</strain>
    </source>
</reference>
<organism evidence="9 10">
    <name type="scientific">Aspergillus coremiiformis</name>
    <dbReference type="NCBI Taxonomy" id="138285"/>
    <lineage>
        <taxon>Eukaryota</taxon>
        <taxon>Fungi</taxon>
        <taxon>Dikarya</taxon>
        <taxon>Ascomycota</taxon>
        <taxon>Pezizomycotina</taxon>
        <taxon>Eurotiomycetes</taxon>
        <taxon>Eurotiomycetidae</taxon>
        <taxon>Eurotiales</taxon>
        <taxon>Aspergillaceae</taxon>
        <taxon>Aspergillus</taxon>
        <taxon>Aspergillus subgen. Circumdati</taxon>
    </lineage>
</organism>
<feature type="transmembrane region" description="Helical" evidence="7">
    <location>
        <begin position="139"/>
        <end position="162"/>
    </location>
</feature>
<evidence type="ECO:0000256" key="4">
    <source>
        <dbReference type="ARBA" id="ARBA00023136"/>
    </source>
</evidence>
<evidence type="ECO:0000259" key="8">
    <source>
        <dbReference type="Pfam" id="PF20684"/>
    </source>
</evidence>
<dbReference type="Pfam" id="PF20684">
    <property type="entry name" value="Fung_rhodopsin"/>
    <property type="match status" value="1"/>
</dbReference>
<evidence type="ECO:0000256" key="7">
    <source>
        <dbReference type="SAM" id="Phobius"/>
    </source>
</evidence>
<dbReference type="EMBL" id="ML739066">
    <property type="protein sequence ID" value="KAE8354725.1"/>
    <property type="molecule type" value="Genomic_DNA"/>
</dbReference>
<feature type="compositionally biased region" description="Polar residues" evidence="6">
    <location>
        <begin position="348"/>
        <end position="361"/>
    </location>
</feature>
<dbReference type="GO" id="GO:0016020">
    <property type="term" value="C:membrane"/>
    <property type="evidence" value="ECO:0007669"/>
    <property type="project" value="UniProtKB-SubCell"/>
</dbReference>
<comment type="subcellular location">
    <subcellularLocation>
        <location evidence="1">Membrane</location>
        <topology evidence="1">Multi-pass membrane protein</topology>
    </subcellularLocation>
</comment>
<feature type="domain" description="Rhodopsin" evidence="8">
    <location>
        <begin position="45"/>
        <end position="282"/>
    </location>
</feature>
<keyword evidence="2 7" id="KW-0812">Transmembrane</keyword>
<evidence type="ECO:0000256" key="3">
    <source>
        <dbReference type="ARBA" id="ARBA00022989"/>
    </source>
</evidence>
<keyword evidence="4 7" id="KW-0472">Membrane</keyword>
<evidence type="ECO:0000256" key="6">
    <source>
        <dbReference type="SAM" id="MobiDB-lite"/>
    </source>
</evidence>
<accession>A0A5N6ZAU3</accession>
<evidence type="ECO:0000256" key="2">
    <source>
        <dbReference type="ARBA" id="ARBA00022692"/>
    </source>
</evidence>
<sequence>MADIPLIPPPPGVTSRLGHPEDIRHSLNLATQIVCLSIVPIVVILRMVISGYIRKRLELADYTCAVGCILFIGFCVNMLVLNAHGGGYHAWDVPQSESTPFRKTAYAITIIYIPMVFSIRSSMLTYMLRLFSPDPRKALAIRISLIVLLLYYVPILFIKIFLCTPISSYWDGALGHRTCMDQDRIYMADSLISIASDLWILILPVSMLWSLQMSRMEKMRVIGLLGAGGIATAFSVRRLVIVIDEAKATDPTLHWTEAMLTANAEAAIGLFCSCLPVVSPYFLDTKKKSTKDRNSIAHNGYYLRSSSPFDNWTQTSTSRRANRDTVSFRPQTDQAYLISVAEGGESPDASSTSNLCQENTPPNGPAIHKDVFMSQSYEFVDRPIGGV</sequence>
<dbReference type="OrthoDB" id="5378633at2759"/>
<dbReference type="InterPro" id="IPR049326">
    <property type="entry name" value="Rhodopsin_dom_fungi"/>
</dbReference>
<evidence type="ECO:0000256" key="1">
    <source>
        <dbReference type="ARBA" id="ARBA00004141"/>
    </source>
</evidence>
<evidence type="ECO:0000313" key="10">
    <source>
        <dbReference type="Proteomes" id="UP000327118"/>
    </source>
</evidence>
<keyword evidence="3 7" id="KW-1133">Transmembrane helix</keyword>
<comment type="similarity">
    <text evidence="5">Belongs to the SAT4 family.</text>
</comment>
<feature type="transmembrane region" description="Helical" evidence="7">
    <location>
        <begin position="61"/>
        <end position="84"/>
    </location>
</feature>
<dbReference type="AlphaFoldDB" id="A0A5N6ZAU3"/>
<feature type="transmembrane region" description="Helical" evidence="7">
    <location>
        <begin position="260"/>
        <end position="283"/>
    </location>
</feature>
<dbReference type="PANTHER" id="PTHR33048:SF108">
    <property type="entry name" value="INTEGRAL MEMBRANE PROTEIN"/>
    <property type="match status" value="1"/>
</dbReference>
<feature type="transmembrane region" description="Helical" evidence="7">
    <location>
        <begin position="104"/>
        <end position="127"/>
    </location>
</feature>
<evidence type="ECO:0000256" key="5">
    <source>
        <dbReference type="ARBA" id="ARBA00038359"/>
    </source>
</evidence>
<name>A0A5N6ZAU3_9EURO</name>
<proteinExistence type="inferred from homology"/>
<dbReference type="Proteomes" id="UP000327118">
    <property type="component" value="Unassembled WGS sequence"/>
</dbReference>
<dbReference type="InterPro" id="IPR052337">
    <property type="entry name" value="SAT4-like"/>
</dbReference>
<feature type="transmembrane region" description="Helical" evidence="7">
    <location>
        <begin position="221"/>
        <end position="240"/>
    </location>
</feature>
<feature type="transmembrane region" description="Helical" evidence="7">
    <location>
        <begin position="190"/>
        <end position="209"/>
    </location>
</feature>
<dbReference type="PANTHER" id="PTHR33048">
    <property type="entry name" value="PTH11-LIKE INTEGRAL MEMBRANE PROTEIN (AFU_ORTHOLOGUE AFUA_5G11245)"/>
    <property type="match status" value="1"/>
</dbReference>
<feature type="region of interest" description="Disordered" evidence="6">
    <location>
        <begin position="343"/>
        <end position="363"/>
    </location>
</feature>
<keyword evidence="10" id="KW-1185">Reference proteome</keyword>
<feature type="transmembrane region" description="Helical" evidence="7">
    <location>
        <begin position="29"/>
        <end position="49"/>
    </location>
</feature>
<protein>
    <recommendedName>
        <fullName evidence="8">Rhodopsin domain-containing protein</fullName>
    </recommendedName>
</protein>
<gene>
    <name evidence="9" type="ORF">BDV28DRAFT_130396</name>
</gene>
<evidence type="ECO:0000313" key="9">
    <source>
        <dbReference type="EMBL" id="KAE8354725.1"/>
    </source>
</evidence>